<dbReference type="SUPFAM" id="SSF53335">
    <property type="entry name" value="S-adenosyl-L-methionine-dependent methyltransferases"/>
    <property type="match status" value="1"/>
</dbReference>
<dbReference type="InterPro" id="IPR000160">
    <property type="entry name" value="GGDEF_dom"/>
</dbReference>
<dbReference type="InterPro" id="IPR000673">
    <property type="entry name" value="Sig_transdc_resp-reg_Me-estase"/>
</dbReference>
<dbReference type="Gene3D" id="3.20.20.450">
    <property type="entry name" value="EAL domain"/>
    <property type="match status" value="1"/>
</dbReference>
<dbReference type="Pfam" id="PF08448">
    <property type="entry name" value="PAS_4"/>
    <property type="match status" value="1"/>
</dbReference>
<dbReference type="SUPFAM" id="SSF47757">
    <property type="entry name" value="Chemotaxis receptor methyltransferase CheR, N-terminal domain"/>
    <property type="match status" value="1"/>
</dbReference>
<dbReference type="Gene3D" id="1.10.155.10">
    <property type="entry name" value="Chemotaxis receptor methyltransferase CheR, N-terminal domain"/>
    <property type="match status" value="1"/>
</dbReference>
<dbReference type="Pfam" id="PF00563">
    <property type="entry name" value="EAL"/>
    <property type="match status" value="1"/>
</dbReference>
<dbReference type="GO" id="GO:0005737">
    <property type="term" value="C:cytoplasm"/>
    <property type="evidence" value="ECO:0007669"/>
    <property type="project" value="InterPro"/>
</dbReference>
<evidence type="ECO:0000256" key="7">
    <source>
        <dbReference type="PROSITE-ProRule" id="PRU00050"/>
    </source>
</evidence>
<comment type="catalytic activity">
    <reaction evidence="6">
        <text>3',3'-c-di-GMP + H2O = 5'-phosphoguanylyl(3'-&gt;5')guanosine + H(+)</text>
        <dbReference type="Rhea" id="RHEA:24902"/>
        <dbReference type="ChEBI" id="CHEBI:15377"/>
        <dbReference type="ChEBI" id="CHEBI:15378"/>
        <dbReference type="ChEBI" id="CHEBI:58754"/>
        <dbReference type="ChEBI" id="CHEBI:58805"/>
        <dbReference type="EC" id="3.1.4.52"/>
    </reaction>
    <physiologicalReaction direction="left-to-right" evidence="6">
        <dbReference type="Rhea" id="RHEA:24903"/>
    </physiologicalReaction>
</comment>
<evidence type="ECO:0000256" key="5">
    <source>
        <dbReference type="ARBA" id="ARBA00022691"/>
    </source>
</evidence>
<keyword evidence="7" id="KW-0145">Chemotaxis</keyword>
<sequence length="1499" mass="166317">MDSVALQRRYVIGMGASAGGLEALTQLVAELPTESGSIFVVAQHLSASHRSMMSELLAHQTTLAVREIVADEIPLPNIVYTVPAGTNLVFREGRFHLETPPPEVVPKPSINLLFESMAQEFGAGAVGIVLSGTGSDGTAGLQAIKAAGGMTFVQTPESAKYDGMPRSAIEAGVADYVAPPVEISHVLDHLLRLPAESTFPAGKPEEHRVTFADLLEKVRQHTQIDFSSYKPATVQRRLQRRMNTTKTFTLEAYLAYVDTHPDELDALAHEALISVTEFFRNPEAFRALQPHLLDIVEQKVPDDELRVWVVGCASGEEAYSMAILCMEVIAAVGKPLRLNVFATDIDNDALALARRGYYGKSALAELPGPYLERYFQPHNKGYEVSKALRDCVAFARQDITTDPAFPKLDLVSCRNVLIYFNNDLQAKVLANIHRCLLEHGLLFLGHSETIHQQETLFLTIDNYAKIFRSRGAVAVPTTSKIIRGQLKRSADSLRNYASSQESAFLGALSERVGTLLLIDGSFKILHTHGDVGHFISFPSGTPELHLARLIVPEFSAEVSTTLYRAQRRKVTAFSRSCAISSLDDAVWRLVIHPLGLRADQELFLVVFEPADHPSPPISEEDAEVGDAAMQAEQSMAYELALARERLQTMAEDLSAYKEEMSALTEELQTSNEELQASNEELISANDESQHKSAELAAINSDFESLFNTLEFPVLLLDNQLQLKRANGAAMRHYALSMSSTGQHFAQLDLPYHLRQLETQIGNVVFHAARESITVDGEDRVYQVFITPVVTGYPPIAQGVVLAVVDETELVTAQQKTTESEERLRSIMHHSMSLVSVKDATGCYEFINHRFETIFGLHAEDVLGKTDQQIFGLELGQKLRAGDLDVMLKLAAIETTEEIALPTATLWLNSIRFPIFDAGGNLRSVCTQSQDITYRHDADLQLRLASSVFERAGEAIVITDAKARILRVNEAFTKITGYAAEEVVGQNPRVLKSGRHLPQFYESMWHSLTEQGSWQGEIVNRRRSGDVYPEWLTINAVKNDQEQIVHFVAIFSDISALKSSQQRIEFLATHDELTGLPNRSLLNDRLRQALFLAQRQTHKLAVLFIDLDNFKTINDGLGHDVGDGLLKQVAQRLRQCIREADTLARLGGDEFVALLPAVHLEEVNQIAARIIDNMATAFTVDANVLHVSASIGISVYPEDGDDTVSLLRNADTAMYRAKDRGRNQYQFFVEEMKVLALQRMAMETGLRSALEHDRLYMVYQPKVDLRTGQAIAAEALLRWKDPILGDVPPSQFIPIAENCGLIDAVGNRVLDMVLRQIARWREQGLQVPRISINVSAHQLRDPDFVQHLIARLEYLHVPASNIGIELTESVLMQRIDVVRERLIQLAALGTTLSVDDFGTGYSSLAYLRKLPLHELKVDRSFVDGIAVERDDRSIAKTIIDMAHALGLQVVAEGVETQEQLQVLEQDGCDVVQGYLYHRPMGAAEFEKLLAAPSVSFDTEA</sequence>
<evidence type="ECO:0000259" key="11">
    <source>
        <dbReference type="PROSITE" id="PS50122"/>
    </source>
</evidence>
<dbReference type="NCBIfam" id="TIGR00254">
    <property type="entry name" value="GGDEF"/>
    <property type="match status" value="1"/>
</dbReference>
<evidence type="ECO:0000256" key="6">
    <source>
        <dbReference type="ARBA" id="ARBA00051114"/>
    </source>
</evidence>
<dbReference type="FunFam" id="3.30.70.270:FF:000001">
    <property type="entry name" value="Diguanylate cyclase domain protein"/>
    <property type="match status" value="1"/>
</dbReference>
<evidence type="ECO:0000313" key="16">
    <source>
        <dbReference type="Proteomes" id="UP000017184"/>
    </source>
</evidence>
<dbReference type="InterPro" id="IPR000014">
    <property type="entry name" value="PAS"/>
</dbReference>
<feature type="active site" evidence="7">
    <location>
        <position position="44"/>
    </location>
</feature>
<dbReference type="NCBIfam" id="TIGR00229">
    <property type="entry name" value="sensory_box"/>
    <property type="match status" value="2"/>
</dbReference>
<dbReference type="eggNOG" id="COG2202">
    <property type="taxonomic scope" value="Bacteria"/>
</dbReference>
<name>U5NBJ4_9BURK</name>
<dbReference type="Pfam" id="PF00990">
    <property type="entry name" value="GGDEF"/>
    <property type="match status" value="1"/>
</dbReference>
<feature type="domain" description="PAS" evidence="9">
    <location>
        <begin position="940"/>
        <end position="986"/>
    </location>
</feature>
<dbReference type="InterPro" id="IPR000700">
    <property type="entry name" value="PAS-assoc_C"/>
</dbReference>
<dbReference type="EMBL" id="CP004885">
    <property type="protein sequence ID" value="AGX88690.1"/>
    <property type="molecule type" value="Genomic_DNA"/>
</dbReference>
<evidence type="ECO:0000256" key="2">
    <source>
        <dbReference type="ARBA" id="ARBA00012534"/>
    </source>
</evidence>
<keyword evidence="8" id="KW-0175">Coiled coil</keyword>
<feature type="domain" description="EAL" evidence="13">
    <location>
        <begin position="1238"/>
        <end position="1492"/>
    </location>
</feature>
<dbReference type="InterPro" id="IPR022641">
    <property type="entry name" value="CheR_N"/>
</dbReference>
<dbReference type="Proteomes" id="UP000017184">
    <property type="component" value="Chromosome"/>
</dbReference>
<dbReference type="GO" id="GO:0006935">
    <property type="term" value="P:chemotaxis"/>
    <property type="evidence" value="ECO:0007669"/>
    <property type="project" value="UniProtKB-UniRule"/>
</dbReference>
<feature type="active site" evidence="7">
    <location>
        <position position="17"/>
    </location>
</feature>
<evidence type="ECO:0000256" key="8">
    <source>
        <dbReference type="SAM" id="Coils"/>
    </source>
</evidence>
<dbReference type="CDD" id="cd01949">
    <property type="entry name" value="GGDEF"/>
    <property type="match status" value="1"/>
</dbReference>
<dbReference type="Gene3D" id="3.30.70.270">
    <property type="match status" value="1"/>
</dbReference>
<feature type="domain" description="GGDEF" evidence="14">
    <location>
        <begin position="1097"/>
        <end position="1229"/>
    </location>
</feature>
<feature type="active site" evidence="7">
    <location>
        <position position="136"/>
    </location>
</feature>
<dbReference type="eggNOG" id="COG2201">
    <property type="taxonomic scope" value="Bacteria"/>
</dbReference>
<dbReference type="InterPro" id="IPR001633">
    <property type="entry name" value="EAL_dom"/>
</dbReference>
<organism evidence="15 16">
    <name type="scientific">Candidatus Symbiobacter mobilis CR</name>
    <dbReference type="NCBI Taxonomy" id="946483"/>
    <lineage>
        <taxon>Bacteria</taxon>
        <taxon>Pseudomonadati</taxon>
        <taxon>Pseudomonadota</taxon>
        <taxon>Betaproteobacteria</taxon>
        <taxon>Burkholderiales</taxon>
        <taxon>Comamonadaceae</taxon>
    </lineage>
</organism>
<dbReference type="InterPro" id="IPR035919">
    <property type="entry name" value="EAL_sf"/>
</dbReference>
<dbReference type="Pfam" id="PF13426">
    <property type="entry name" value="PAS_9"/>
    <property type="match status" value="1"/>
</dbReference>
<dbReference type="InterPro" id="IPR022642">
    <property type="entry name" value="CheR_C"/>
</dbReference>
<dbReference type="PATRIC" id="fig|946483.4.peg.2668"/>
<dbReference type="PROSITE" id="PS50122">
    <property type="entry name" value="CHEB"/>
    <property type="match status" value="1"/>
</dbReference>
<dbReference type="SMART" id="SM00267">
    <property type="entry name" value="GGDEF"/>
    <property type="match status" value="1"/>
</dbReference>
<dbReference type="FunFam" id="3.20.20.450:FF:000001">
    <property type="entry name" value="Cyclic di-GMP phosphodiesterase yahA"/>
    <property type="match status" value="1"/>
</dbReference>
<dbReference type="SUPFAM" id="SSF52738">
    <property type="entry name" value="Methylesterase CheB, C-terminal domain"/>
    <property type="match status" value="1"/>
</dbReference>
<dbReference type="GO" id="GO:0008984">
    <property type="term" value="F:protein-glutamate methylesterase activity"/>
    <property type="evidence" value="ECO:0007669"/>
    <property type="project" value="InterPro"/>
</dbReference>
<protein>
    <recommendedName>
        <fullName evidence="2">protein-glutamate O-methyltransferase</fullName>
        <ecNumber evidence="2">2.1.1.80</ecNumber>
    </recommendedName>
</protein>
<dbReference type="Pfam" id="PF01739">
    <property type="entry name" value="CheR"/>
    <property type="match status" value="1"/>
</dbReference>
<dbReference type="SUPFAM" id="SSF55073">
    <property type="entry name" value="Nucleotide cyclase"/>
    <property type="match status" value="1"/>
</dbReference>
<dbReference type="Gene3D" id="3.40.50.150">
    <property type="entry name" value="Vaccinia Virus protein VP39"/>
    <property type="match status" value="1"/>
</dbReference>
<dbReference type="InterPro" id="IPR001610">
    <property type="entry name" value="PAC"/>
</dbReference>
<dbReference type="EC" id="2.1.1.80" evidence="2"/>
<dbReference type="CDD" id="cd16434">
    <property type="entry name" value="CheB-CheR_fusion"/>
    <property type="match status" value="1"/>
</dbReference>
<evidence type="ECO:0000256" key="1">
    <source>
        <dbReference type="ARBA" id="ARBA00001541"/>
    </source>
</evidence>
<dbReference type="InterPro" id="IPR035965">
    <property type="entry name" value="PAS-like_dom_sf"/>
</dbReference>
<evidence type="ECO:0000256" key="3">
    <source>
        <dbReference type="ARBA" id="ARBA00022603"/>
    </source>
</evidence>
<dbReference type="PROSITE" id="PS50123">
    <property type="entry name" value="CHER"/>
    <property type="match status" value="1"/>
</dbReference>
<dbReference type="PANTHER" id="PTHR44757:SF2">
    <property type="entry name" value="BIOFILM ARCHITECTURE MAINTENANCE PROTEIN MBAA"/>
    <property type="match status" value="1"/>
</dbReference>
<dbReference type="InterPro" id="IPR043128">
    <property type="entry name" value="Rev_trsase/Diguanyl_cyclase"/>
</dbReference>
<dbReference type="SMART" id="SM00091">
    <property type="entry name" value="PAS"/>
    <property type="match status" value="3"/>
</dbReference>
<dbReference type="Pfam" id="PF13596">
    <property type="entry name" value="PAS_10"/>
    <property type="match status" value="1"/>
</dbReference>
<dbReference type="InterPro" id="IPR000780">
    <property type="entry name" value="CheR_MeTrfase"/>
</dbReference>
<reference evidence="15 16" key="1">
    <citation type="journal article" date="2013" name="Genome Biol.">
        <title>Genomic analysis reveals key aspects of prokaryotic symbiosis in the phototrophic consortium "Chlorochromatium aggregatum".</title>
        <authorList>
            <person name="Liu Z."/>
            <person name="Muller J."/>
            <person name="Li T."/>
            <person name="Alvey R.M."/>
            <person name="Vogl K."/>
            <person name="Frigaard N.U."/>
            <person name="Rockwell N.C."/>
            <person name="Boyd E.S."/>
            <person name="Tomsho L.P."/>
            <person name="Schuster S.C."/>
            <person name="Henke P."/>
            <person name="Rohde M."/>
            <person name="Overmann J."/>
            <person name="Bryant D.A."/>
        </authorList>
    </citation>
    <scope>NUCLEOTIDE SEQUENCE [LARGE SCALE GENOMIC DNA]</scope>
    <source>
        <strain evidence="15">CR</strain>
    </source>
</reference>
<dbReference type="SMART" id="SM00138">
    <property type="entry name" value="MeTrc"/>
    <property type="match status" value="1"/>
</dbReference>
<dbReference type="SMART" id="SM00086">
    <property type="entry name" value="PAC"/>
    <property type="match status" value="1"/>
</dbReference>
<keyword evidence="16" id="KW-1185">Reference proteome</keyword>
<gene>
    <name evidence="15" type="ORF">Cenrod_2640</name>
</gene>
<keyword evidence="3" id="KW-0489">Methyltransferase</keyword>
<comment type="catalytic activity">
    <reaction evidence="1">
        <text>L-glutamyl-[protein] + S-adenosyl-L-methionine = [protein]-L-glutamate 5-O-methyl ester + S-adenosyl-L-homocysteine</text>
        <dbReference type="Rhea" id="RHEA:24452"/>
        <dbReference type="Rhea" id="RHEA-COMP:10208"/>
        <dbReference type="Rhea" id="RHEA-COMP:10311"/>
        <dbReference type="ChEBI" id="CHEBI:29973"/>
        <dbReference type="ChEBI" id="CHEBI:57856"/>
        <dbReference type="ChEBI" id="CHEBI:59789"/>
        <dbReference type="ChEBI" id="CHEBI:82795"/>
        <dbReference type="EC" id="2.1.1.80"/>
    </reaction>
</comment>
<dbReference type="GO" id="GO:0000156">
    <property type="term" value="F:phosphorelay response regulator activity"/>
    <property type="evidence" value="ECO:0007669"/>
    <property type="project" value="InterPro"/>
</dbReference>
<accession>U5NBJ4</accession>
<dbReference type="STRING" id="946483.Cenrod_2640"/>
<dbReference type="Gene3D" id="3.30.450.20">
    <property type="entry name" value="PAS domain"/>
    <property type="match status" value="2"/>
</dbReference>
<dbReference type="InterPro" id="IPR029063">
    <property type="entry name" value="SAM-dependent_MTases_sf"/>
</dbReference>
<dbReference type="InterPro" id="IPR013656">
    <property type="entry name" value="PAS_4"/>
</dbReference>
<feature type="domain" description="PAS" evidence="9">
    <location>
        <begin position="819"/>
        <end position="865"/>
    </location>
</feature>
<feature type="coiled-coil region" evidence="8">
    <location>
        <begin position="639"/>
        <end position="691"/>
    </location>
</feature>
<dbReference type="HOGENOM" id="CLU_000892_3_1_4"/>
<dbReference type="Gene3D" id="3.40.50.180">
    <property type="entry name" value="Methylesterase CheB, C-terminal domain"/>
    <property type="match status" value="1"/>
</dbReference>
<dbReference type="InterPro" id="IPR052155">
    <property type="entry name" value="Biofilm_reg_signaling"/>
</dbReference>
<evidence type="ECO:0000259" key="12">
    <source>
        <dbReference type="PROSITE" id="PS50123"/>
    </source>
</evidence>
<dbReference type="eggNOG" id="COG5001">
    <property type="taxonomic scope" value="Bacteria"/>
</dbReference>
<evidence type="ECO:0000259" key="10">
    <source>
        <dbReference type="PROSITE" id="PS50113"/>
    </source>
</evidence>
<dbReference type="PANTHER" id="PTHR44757">
    <property type="entry name" value="DIGUANYLATE CYCLASE DGCP"/>
    <property type="match status" value="1"/>
</dbReference>
<evidence type="ECO:0000256" key="4">
    <source>
        <dbReference type="ARBA" id="ARBA00022679"/>
    </source>
</evidence>
<evidence type="ECO:0000259" key="14">
    <source>
        <dbReference type="PROSITE" id="PS50887"/>
    </source>
</evidence>
<evidence type="ECO:0000259" key="13">
    <source>
        <dbReference type="PROSITE" id="PS50883"/>
    </source>
</evidence>
<dbReference type="PRINTS" id="PR00996">
    <property type="entry name" value="CHERMTFRASE"/>
</dbReference>
<dbReference type="GO" id="GO:0008983">
    <property type="term" value="F:protein-glutamate O-methyltransferase activity"/>
    <property type="evidence" value="ECO:0007669"/>
    <property type="project" value="UniProtKB-EC"/>
</dbReference>
<dbReference type="InterPro" id="IPR036804">
    <property type="entry name" value="CheR_N_sf"/>
</dbReference>
<proteinExistence type="predicted"/>
<dbReference type="InterPro" id="IPR035909">
    <property type="entry name" value="CheB_C"/>
</dbReference>
<feature type="domain" description="CheR-type methyltransferase" evidence="12">
    <location>
        <begin position="211"/>
        <end position="480"/>
    </location>
</feature>
<dbReference type="RefSeq" id="WP_022776625.1">
    <property type="nucleotide sequence ID" value="NC_022576.1"/>
</dbReference>
<feature type="domain" description="CheB-type methylesterase" evidence="11">
    <location>
        <begin position="5"/>
        <end position="187"/>
    </location>
</feature>
<dbReference type="KEGG" id="cbx:Cenrod_2640"/>
<dbReference type="InterPro" id="IPR029787">
    <property type="entry name" value="Nucleotide_cyclase"/>
</dbReference>
<dbReference type="Pfam" id="PF01339">
    <property type="entry name" value="CheB_methylest"/>
    <property type="match status" value="1"/>
</dbReference>
<dbReference type="PROSITE" id="PS50883">
    <property type="entry name" value="EAL"/>
    <property type="match status" value="1"/>
</dbReference>
<evidence type="ECO:0000259" key="9">
    <source>
        <dbReference type="PROSITE" id="PS50112"/>
    </source>
</evidence>
<keyword evidence="4" id="KW-0808">Transferase</keyword>
<dbReference type="SUPFAM" id="SSF141868">
    <property type="entry name" value="EAL domain-like"/>
    <property type="match status" value="1"/>
</dbReference>
<dbReference type="PROSITE" id="PS50113">
    <property type="entry name" value="PAC"/>
    <property type="match status" value="1"/>
</dbReference>
<dbReference type="eggNOG" id="COG1352">
    <property type="taxonomic scope" value="Bacteria"/>
</dbReference>
<dbReference type="CDD" id="cd01948">
    <property type="entry name" value="EAL"/>
    <property type="match status" value="1"/>
</dbReference>
<dbReference type="PROSITE" id="PS50112">
    <property type="entry name" value="PAS"/>
    <property type="match status" value="2"/>
</dbReference>
<dbReference type="SMART" id="SM00052">
    <property type="entry name" value="EAL"/>
    <property type="match status" value="1"/>
</dbReference>
<keyword evidence="5" id="KW-0949">S-adenosyl-L-methionine</keyword>
<dbReference type="GO" id="GO:0071732">
    <property type="term" value="P:cellular response to nitric oxide"/>
    <property type="evidence" value="ECO:0007669"/>
    <property type="project" value="UniProtKB-ARBA"/>
</dbReference>
<dbReference type="GO" id="GO:0071111">
    <property type="term" value="F:cyclic-guanylate-specific phosphodiesterase activity"/>
    <property type="evidence" value="ECO:0007669"/>
    <property type="project" value="UniProtKB-EC"/>
</dbReference>
<dbReference type="SUPFAM" id="SSF55785">
    <property type="entry name" value="PYP-like sensor domain (PAS domain)"/>
    <property type="match status" value="3"/>
</dbReference>
<evidence type="ECO:0000313" key="15">
    <source>
        <dbReference type="EMBL" id="AGX88690.1"/>
    </source>
</evidence>
<keyword evidence="7" id="KW-0378">Hydrolase</keyword>
<dbReference type="CDD" id="cd00130">
    <property type="entry name" value="PAS"/>
    <property type="match status" value="2"/>
</dbReference>
<feature type="domain" description="PAC" evidence="10">
    <location>
        <begin position="1011"/>
        <end position="1065"/>
    </location>
</feature>
<dbReference type="PROSITE" id="PS50887">
    <property type="entry name" value="GGDEF"/>
    <property type="match status" value="1"/>
</dbReference>
<dbReference type="GO" id="GO:0032259">
    <property type="term" value="P:methylation"/>
    <property type="evidence" value="ECO:0007669"/>
    <property type="project" value="UniProtKB-KW"/>
</dbReference>
<dbReference type="Pfam" id="PF03705">
    <property type="entry name" value="CheR_N"/>
    <property type="match status" value="1"/>
</dbReference>